<dbReference type="CDD" id="cd12108">
    <property type="entry name" value="Hr-like"/>
    <property type="match status" value="1"/>
</dbReference>
<sequence>MGNCMRTPEKLTAEIVPHDGATKYPAVRLHGSPESVLSAYIRFMLLHEAAPCDSIPTSGLTPAPVNKPAPARVRESQPLLQFRHARFQSGIGMRTEEEGVTSEIVMRESTTAARGGGLGQKTPVSGSQDALVKFIDARFPNLPPAAASTMAAASSAEGSEEAAAATSLVARVIRLQHKSMTWHVERMVRWGEDLATRGGRKGVDPKMGNWRMEMTKFGRSYSQLWEVMMEHAQMEERVLFPIFDRADRGLSKAAKEEHARDLPLMNGIKEIIKSVEVLDSGSLNYKETLHNLSDRLKSLQGQCKQHFMDEEVELLPLMEAVELSEEQDNRALEQCFDVMQGTHSRLLKFLIEGLSSNDAMKYLDLISKYRDKERMESMLRMIIQ</sequence>
<gene>
    <name evidence="2" type="ORF">RIF29_18379</name>
</gene>
<dbReference type="Proteomes" id="UP001372338">
    <property type="component" value="Unassembled WGS sequence"/>
</dbReference>
<dbReference type="PANTHER" id="PTHR35739">
    <property type="entry name" value="OS01G0861700 PROTEIN"/>
    <property type="match status" value="1"/>
</dbReference>
<keyword evidence="3" id="KW-1185">Reference proteome</keyword>
<name>A0AAN9FQQ4_CROPI</name>
<dbReference type="InterPro" id="IPR012312">
    <property type="entry name" value="Hemerythrin-like"/>
</dbReference>
<evidence type="ECO:0000313" key="2">
    <source>
        <dbReference type="EMBL" id="KAK7277228.1"/>
    </source>
</evidence>
<feature type="domain" description="Hemerythrin-like" evidence="1">
    <location>
        <begin position="171"/>
        <end position="276"/>
    </location>
</feature>
<protein>
    <recommendedName>
        <fullName evidence="1">Hemerythrin-like domain-containing protein</fullName>
    </recommendedName>
</protein>
<proteinExistence type="predicted"/>
<organism evidence="2 3">
    <name type="scientific">Crotalaria pallida</name>
    <name type="common">Smooth rattlebox</name>
    <name type="synonym">Crotalaria striata</name>
    <dbReference type="NCBI Taxonomy" id="3830"/>
    <lineage>
        <taxon>Eukaryota</taxon>
        <taxon>Viridiplantae</taxon>
        <taxon>Streptophyta</taxon>
        <taxon>Embryophyta</taxon>
        <taxon>Tracheophyta</taxon>
        <taxon>Spermatophyta</taxon>
        <taxon>Magnoliopsida</taxon>
        <taxon>eudicotyledons</taxon>
        <taxon>Gunneridae</taxon>
        <taxon>Pentapetalae</taxon>
        <taxon>rosids</taxon>
        <taxon>fabids</taxon>
        <taxon>Fabales</taxon>
        <taxon>Fabaceae</taxon>
        <taxon>Papilionoideae</taxon>
        <taxon>50 kb inversion clade</taxon>
        <taxon>genistoids sensu lato</taxon>
        <taxon>core genistoids</taxon>
        <taxon>Crotalarieae</taxon>
        <taxon>Crotalaria</taxon>
    </lineage>
</organism>
<accession>A0AAN9FQQ4</accession>
<reference evidence="2 3" key="1">
    <citation type="submission" date="2024-01" db="EMBL/GenBank/DDBJ databases">
        <title>The genomes of 5 underutilized Papilionoideae crops provide insights into root nodulation and disease resistanc.</title>
        <authorList>
            <person name="Yuan L."/>
        </authorList>
    </citation>
    <scope>NUCLEOTIDE SEQUENCE [LARGE SCALE GENOMIC DNA]</scope>
    <source>
        <strain evidence="2">ZHUSHIDOU_FW_LH</strain>
        <tissue evidence="2">Leaf</tissue>
    </source>
</reference>
<dbReference type="Pfam" id="PF01814">
    <property type="entry name" value="Hemerythrin"/>
    <property type="match status" value="1"/>
</dbReference>
<evidence type="ECO:0000313" key="3">
    <source>
        <dbReference type="Proteomes" id="UP001372338"/>
    </source>
</evidence>
<comment type="caution">
    <text evidence="2">The sequence shown here is derived from an EMBL/GenBank/DDBJ whole genome shotgun (WGS) entry which is preliminary data.</text>
</comment>
<dbReference type="AlphaFoldDB" id="A0AAN9FQQ4"/>
<dbReference type="EMBL" id="JAYWIO010000003">
    <property type="protein sequence ID" value="KAK7277228.1"/>
    <property type="molecule type" value="Genomic_DNA"/>
</dbReference>
<evidence type="ECO:0000259" key="1">
    <source>
        <dbReference type="Pfam" id="PF01814"/>
    </source>
</evidence>
<dbReference type="PANTHER" id="PTHR35739:SF3">
    <property type="entry name" value="HEMERYTHRIN HHE CATION-BINDING DOMAIN PROTEIN"/>
    <property type="match status" value="1"/>
</dbReference>
<dbReference type="Gene3D" id="1.20.120.520">
    <property type="entry name" value="nmb1532 protein domain like"/>
    <property type="match status" value="1"/>
</dbReference>